<evidence type="ECO:0000313" key="1">
    <source>
        <dbReference type="EMBL" id="TNH44154.1"/>
    </source>
</evidence>
<accession>A0A5C4RK14</accession>
<name>A0A5C4RK14_PHOLU</name>
<sequence length="96" mass="10964">MNETVDVLICVDVDGIINNYNKLGTNPDNPTMVENKYFHYVTNNENAYIPEDNATGELIVKMGVGDTIRWRVISLTQQLIHSVNLYKKLKKIPIKL</sequence>
<gene>
    <name evidence="1" type="ORF">EP164_06860</name>
</gene>
<dbReference type="InterPro" id="IPR021087">
    <property type="entry name" value="Uncharacterised_PixA/AidA"/>
</dbReference>
<dbReference type="Proteomes" id="UP000307592">
    <property type="component" value="Unassembled WGS sequence"/>
</dbReference>
<reference evidence="1 2" key="1">
    <citation type="submission" date="2019-01" db="EMBL/GenBank/DDBJ databases">
        <title>Draft genome assembly of Photorhabdus luminescens subsp. sonorensis Caborca.</title>
        <authorList>
            <person name="Duong D.A."/>
            <person name="Espinosa-Artiles P."/>
            <person name="Orozco R.A."/>
            <person name="Molnar I."/>
            <person name="Stock P."/>
        </authorList>
    </citation>
    <scope>NUCLEOTIDE SEQUENCE [LARGE SCALE GENOMIC DNA]</scope>
    <source>
        <strain evidence="1 2">Caborca</strain>
    </source>
</reference>
<evidence type="ECO:0000313" key="2">
    <source>
        <dbReference type="Proteomes" id="UP000307592"/>
    </source>
</evidence>
<organism evidence="1 2">
    <name type="scientific">Photorhabdus luminescens subsp. sonorensis</name>
    <dbReference type="NCBI Taxonomy" id="1173677"/>
    <lineage>
        <taxon>Bacteria</taxon>
        <taxon>Pseudomonadati</taxon>
        <taxon>Pseudomonadota</taxon>
        <taxon>Gammaproteobacteria</taxon>
        <taxon>Enterobacterales</taxon>
        <taxon>Morganellaceae</taxon>
        <taxon>Photorhabdus</taxon>
    </lineage>
</organism>
<dbReference type="EMBL" id="SBIJ01000008">
    <property type="protein sequence ID" value="TNH44154.1"/>
    <property type="molecule type" value="Genomic_DNA"/>
</dbReference>
<dbReference type="Pfam" id="PF12306">
    <property type="entry name" value="PixA"/>
    <property type="match status" value="1"/>
</dbReference>
<dbReference type="AlphaFoldDB" id="A0A5C4RK14"/>
<protein>
    <submittedName>
        <fullName evidence="1">Uncharacterized protein</fullName>
    </submittedName>
</protein>
<proteinExistence type="predicted"/>
<dbReference type="Gene3D" id="2.60.40.3910">
    <property type="entry name" value="Inclusion body protein"/>
    <property type="match status" value="1"/>
</dbReference>
<comment type="caution">
    <text evidence="1">The sequence shown here is derived from an EMBL/GenBank/DDBJ whole genome shotgun (WGS) entry which is preliminary data.</text>
</comment>
<dbReference type="InterPro" id="IPR038712">
    <property type="entry name" value="PixA-like_sf"/>
</dbReference>